<protein>
    <recommendedName>
        <fullName evidence="3">DUF2946 domain-containing protein</fullName>
    </recommendedName>
</protein>
<evidence type="ECO:0000313" key="1">
    <source>
        <dbReference type="EMBL" id="PSJ57203.1"/>
    </source>
</evidence>
<dbReference type="Proteomes" id="UP000241229">
    <property type="component" value="Unassembled WGS sequence"/>
</dbReference>
<organism evidence="1 2">
    <name type="scientific">Kumtagia ephedrae</name>
    <dbReference type="NCBI Taxonomy" id="2116701"/>
    <lineage>
        <taxon>Bacteria</taxon>
        <taxon>Pseudomonadati</taxon>
        <taxon>Pseudomonadota</taxon>
        <taxon>Alphaproteobacteria</taxon>
        <taxon>Hyphomicrobiales</taxon>
        <taxon>Phyllobacteriaceae</taxon>
        <taxon>Kumtagia</taxon>
    </lineage>
</organism>
<name>A0A2P7S3Z6_9HYPH</name>
<evidence type="ECO:0000313" key="2">
    <source>
        <dbReference type="Proteomes" id="UP000241229"/>
    </source>
</evidence>
<sequence>MRAILRDRLLRGALAAFFGYFLVLQAFVGGFSSGAMAAAFDDAGMVICAPSGEMPPDDGDRSHDRNPCPCAISCQAAGLGGLPVRDAASILLRRQPERIAFTVSTDKPVPAWPGDLVLGARAPPPSVH</sequence>
<dbReference type="EMBL" id="PXYK01000018">
    <property type="protein sequence ID" value="PSJ57203.1"/>
    <property type="molecule type" value="Genomic_DNA"/>
</dbReference>
<dbReference type="AlphaFoldDB" id="A0A2P7S3Z6"/>
<comment type="caution">
    <text evidence="1">The sequence shown here is derived from an EMBL/GenBank/DDBJ whole genome shotgun (WGS) entry which is preliminary data.</text>
</comment>
<evidence type="ECO:0008006" key="3">
    <source>
        <dbReference type="Google" id="ProtNLM"/>
    </source>
</evidence>
<gene>
    <name evidence="1" type="ORF">C7I84_18320</name>
</gene>
<accession>A0A2P7S3Z6</accession>
<keyword evidence="2" id="KW-1185">Reference proteome</keyword>
<dbReference type="RefSeq" id="WP_106773663.1">
    <property type="nucleotide sequence ID" value="NZ_PXYK01000018.1"/>
</dbReference>
<reference evidence="1 2" key="1">
    <citation type="submission" date="2018-03" db="EMBL/GenBank/DDBJ databases">
        <title>The draft genome of Mesorhizobium sp. 6GN-30.</title>
        <authorList>
            <person name="Liu L."/>
            <person name="Li L."/>
            <person name="Wang T."/>
            <person name="Zhang X."/>
            <person name="Liang L."/>
        </authorList>
    </citation>
    <scope>NUCLEOTIDE SEQUENCE [LARGE SCALE GENOMIC DNA]</scope>
    <source>
        <strain evidence="1 2">6GN30</strain>
    </source>
</reference>
<proteinExistence type="predicted"/>